<evidence type="ECO:0000313" key="2">
    <source>
        <dbReference type="Proteomes" id="UP000660380"/>
    </source>
</evidence>
<dbReference type="RefSeq" id="WP_029637135.1">
    <property type="nucleotide sequence ID" value="NZ_JACJTA010000105.1"/>
</dbReference>
<evidence type="ECO:0008006" key="3">
    <source>
        <dbReference type="Google" id="ProtNLM"/>
    </source>
</evidence>
<reference evidence="1 2" key="1">
    <citation type="journal article" date="2020" name="ISME J.">
        <title>Comparative genomics reveals insights into cyanobacterial evolution and habitat adaptation.</title>
        <authorList>
            <person name="Chen M.Y."/>
            <person name="Teng W.K."/>
            <person name="Zhao L."/>
            <person name="Hu C.X."/>
            <person name="Zhou Y.K."/>
            <person name="Han B.P."/>
            <person name="Song L.R."/>
            <person name="Shu W.S."/>
        </authorList>
    </citation>
    <scope>NUCLEOTIDE SEQUENCE [LARGE SCALE GENOMIC DNA]</scope>
    <source>
        <strain evidence="1 2">FACHB-248</strain>
    </source>
</reference>
<proteinExistence type="predicted"/>
<dbReference type="InterPro" id="IPR024508">
    <property type="entry name" value="DUF3226"/>
</dbReference>
<evidence type="ECO:0000313" key="1">
    <source>
        <dbReference type="EMBL" id="MBD2608718.1"/>
    </source>
</evidence>
<keyword evidence="2" id="KW-1185">Reference proteome</keyword>
<dbReference type="EMBL" id="JACJTA010000105">
    <property type="protein sequence ID" value="MBD2608718.1"/>
    <property type="molecule type" value="Genomic_DNA"/>
</dbReference>
<protein>
    <recommendedName>
        <fullName evidence="3">DUF4435 domain-containing protein</fullName>
    </recommendedName>
</protein>
<name>A0ABR8GZ67_9CYAN</name>
<dbReference type="Pfam" id="PF11536">
    <property type="entry name" value="DUF3226"/>
    <property type="match status" value="1"/>
</dbReference>
<accession>A0ABR8GZ67</accession>
<gene>
    <name evidence="1" type="ORF">H6G81_30435</name>
</gene>
<comment type="caution">
    <text evidence="1">The sequence shown here is derived from an EMBL/GenBank/DDBJ whole genome shotgun (WGS) entry which is preliminary data.</text>
</comment>
<organism evidence="1 2">
    <name type="scientific">Scytonema hofmannii FACHB-248</name>
    <dbReference type="NCBI Taxonomy" id="1842502"/>
    <lineage>
        <taxon>Bacteria</taxon>
        <taxon>Bacillati</taxon>
        <taxon>Cyanobacteriota</taxon>
        <taxon>Cyanophyceae</taxon>
        <taxon>Nostocales</taxon>
        <taxon>Scytonemataceae</taxon>
        <taxon>Scytonema</taxon>
    </lineage>
</organism>
<sequence>MAKGYKAKKLIVEGEQDKRVIPYLIEENGIPWGDTKDKAVVFIESYGSDQFIDADVISTELKASGLTTLGLMVDADDDLPARWKSIRNACLKSIPDIPEKLPETGLIHNTNKGIKFGVWIMPDNLMRGMLETFLAYMIPDNSEPLWKYAQQVVAESKGKGSLYIDAHLDKAYIYTWLAWQNPPGRQLHNAIKEKILNPQHPNAQTFVNWFKTLYDL</sequence>
<dbReference type="Proteomes" id="UP000660380">
    <property type="component" value="Unassembled WGS sequence"/>
</dbReference>